<proteinExistence type="predicted"/>
<evidence type="ECO:0000313" key="3">
    <source>
        <dbReference type="Proteomes" id="UP000485058"/>
    </source>
</evidence>
<reference evidence="2 3" key="1">
    <citation type="submission" date="2020-02" db="EMBL/GenBank/DDBJ databases">
        <title>Draft genome sequence of Haematococcus lacustris strain NIES-144.</title>
        <authorList>
            <person name="Morimoto D."/>
            <person name="Nakagawa S."/>
            <person name="Yoshida T."/>
            <person name="Sawayama S."/>
        </authorList>
    </citation>
    <scope>NUCLEOTIDE SEQUENCE [LARGE SCALE GENOMIC DNA]</scope>
    <source>
        <strain evidence="2 3">NIES-144</strain>
    </source>
</reference>
<evidence type="ECO:0000256" key="1">
    <source>
        <dbReference type="SAM" id="MobiDB-lite"/>
    </source>
</evidence>
<sequence length="326" mass="34336">MRCMLRAALQSLSTHLPACGAGLALAAWALPLPLVGWVCSAASGSALVRLLRLAGRGVLGPGSEAAAYLAAWLLRGACGGLRGATTGHHIMPRTGWSRCWLQAGRSRRGSTCPAGGFQPAGLAWHSQLLFPPPSLSPTHSHLLNKAHATTLSLHTNPPPLSSLTFLSPTHPHLLEELLQRPILGSVQPQPLPCPLGVQVHLPHRVPGGQGGGDVLQARWPLLATGGPAIPQPLITAERKPRVTPRQHLPRGSVGQQQAPWPARPAAGAISSPPWACSQWKLREQVRVSGEEGCAAWPSHGPRGSTQQRGYCQAPEGQLSSEWPVAG</sequence>
<organism evidence="2 3">
    <name type="scientific">Haematococcus lacustris</name>
    <name type="common">Green alga</name>
    <name type="synonym">Haematococcus pluvialis</name>
    <dbReference type="NCBI Taxonomy" id="44745"/>
    <lineage>
        <taxon>Eukaryota</taxon>
        <taxon>Viridiplantae</taxon>
        <taxon>Chlorophyta</taxon>
        <taxon>core chlorophytes</taxon>
        <taxon>Chlorophyceae</taxon>
        <taxon>CS clade</taxon>
        <taxon>Chlamydomonadales</taxon>
        <taxon>Haematococcaceae</taxon>
        <taxon>Haematococcus</taxon>
    </lineage>
</organism>
<name>A0A699YG84_HAELA</name>
<feature type="compositionally biased region" description="Low complexity" evidence="1">
    <location>
        <begin position="255"/>
        <end position="268"/>
    </location>
</feature>
<dbReference type="Proteomes" id="UP000485058">
    <property type="component" value="Unassembled WGS sequence"/>
</dbReference>
<gene>
    <name evidence="2" type="ORF">HaLaN_04162</name>
</gene>
<feature type="region of interest" description="Disordered" evidence="1">
    <location>
        <begin position="238"/>
        <end position="271"/>
    </location>
</feature>
<accession>A0A699YG84</accession>
<feature type="region of interest" description="Disordered" evidence="1">
    <location>
        <begin position="290"/>
        <end position="326"/>
    </location>
</feature>
<evidence type="ECO:0000313" key="2">
    <source>
        <dbReference type="EMBL" id="GFH09083.1"/>
    </source>
</evidence>
<dbReference type="EMBL" id="BLLF01000207">
    <property type="protein sequence ID" value="GFH09083.1"/>
    <property type="molecule type" value="Genomic_DNA"/>
</dbReference>
<keyword evidence="3" id="KW-1185">Reference proteome</keyword>
<comment type="caution">
    <text evidence="2">The sequence shown here is derived from an EMBL/GenBank/DDBJ whole genome shotgun (WGS) entry which is preliminary data.</text>
</comment>
<protein>
    <submittedName>
        <fullName evidence="2">Uncharacterized protein</fullName>
    </submittedName>
</protein>
<dbReference type="AlphaFoldDB" id="A0A699YG84"/>